<dbReference type="HOGENOM" id="CLU_997574_0_0_1"/>
<organism evidence="2 3">
    <name type="scientific">Eremothecium cymbalariae (strain CBS 270.75 / DBVPG 7215 / KCTC 17166 / NRRL Y-17582)</name>
    <name type="common">Yeast</name>
    <dbReference type="NCBI Taxonomy" id="931890"/>
    <lineage>
        <taxon>Eukaryota</taxon>
        <taxon>Fungi</taxon>
        <taxon>Dikarya</taxon>
        <taxon>Ascomycota</taxon>
        <taxon>Saccharomycotina</taxon>
        <taxon>Saccharomycetes</taxon>
        <taxon>Saccharomycetales</taxon>
        <taxon>Saccharomycetaceae</taxon>
        <taxon>Eremothecium</taxon>
    </lineage>
</organism>
<name>G8JRV5_ERECY</name>
<dbReference type="InterPro" id="IPR008402">
    <property type="entry name" value="APC_su15/mnd2"/>
</dbReference>
<evidence type="ECO:0000313" key="3">
    <source>
        <dbReference type="Proteomes" id="UP000006790"/>
    </source>
</evidence>
<dbReference type="KEGG" id="erc:Ecym_3387"/>
<dbReference type="AlphaFoldDB" id="G8JRV5"/>
<evidence type="ECO:0000256" key="1">
    <source>
        <dbReference type="SAM" id="MobiDB-lite"/>
    </source>
</evidence>
<dbReference type="InParanoid" id="G8JRV5"/>
<sequence length="279" mass="31651">MPIEALGIYLRCIEDGTTERSISEAPFLGDIEQQWLSERTLATQYLWSSRRQRAGKLKVAKLKKRLNAPLSAYSTYSQRPLSTNSRFTEFDMEELMVERNLRYIRTVGYNSIRPIGIGKTMRELEQEKNGRQENGPPLQNAVNCQPVPVENRDEFHGTTNEIANMIFDLDQGIQSEQEESYNYDDEFDRVEDVTVERRPTEQLPAGAGLYEENSQHQDSAAYVSQELDPPEDGSEFTEIPSLTISDTVVLDTSNEQISRVSSLGSGRPEAVVDNIYIGQ</sequence>
<feature type="region of interest" description="Disordered" evidence="1">
    <location>
        <begin position="125"/>
        <end position="144"/>
    </location>
</feature>
<dbReference type="GeneID" id="11468986"/>
<reference evidence="3" key="1">
    <citation type="journal article" date="2012" name="G3 (Bethesda)">
        <title>Pichia sorbitophila, an interspecies yeast hybrid reveals early steps of genome resolution following polyploidization.</title>
        <authorList>
            <person name="Leh Louis V."/>
            <person name="Despons L."/>
            <person name="Friedrich A."/>
            <person name="Martin T."/>
            <person name="Durrens P."/>
            <person name="Casaregola S."/>
            <person name="Neuveglise C."/>
            <person name="Fairhead C."/>
            <person name="Marck C."/>
            <person name="Cruz J.A."/>
            <person name="Straub M.L."/>
            <person name="Kugler V."/>
            <person name="Sacerdot C."/>
            <person name="Uzunov Z."/>
            <person name="Thierry A."/>
            <person name="Weiss S."/>
            <person name="Bleykasten C."/>
            <person name="De Montigny J."/>
            <person name="Jacques N."/>
            <person name="Jung P."/>
            <person name="Lemaire M."/>
            <person name="Mallet S."/>
            <person name="Morel G."/>
            <person name="Richard G.F."/>
            <person name="Sarkar A."/>
            <person name="Savel G."/>
            <person name="Schacherer J."/>
            <person name="Seret M.L."/>
            <person name="Talla E."/>
            <person name="Samson G."/>
            <person name="Jubin C."/>
            <person name="Poulain J."/>
            <person name="Vacherie B."/>
            <person name="Barbe V."/>
            <person name="Pelletier E."/>
            <person name="Sherman D.J."/>
            <person name="Westhof E."/>
            <person name="Weissenbach J."/>
            <person name="Baret P.V."/>
            <person name="Wincker P."/>
            <person name="Gaillardin C."/>
            <person name="Dujon B."/>
            <person name="Souciet J.L."/>
        </authorList>
    </citation>
    <scope>NUCLEOTIDE SEQUENCE [LARGE SCALE GENOMIC DNA]</scope>
    <source>
        <strain evidence="3">CBS 270.75 / DBVPG 7215 / KCTC 17166 / NRRL Y-17582</strain>
    </source>
</reference>
<dbReference type="Pfam" id="PF05841">
    <property type="entry name" value="Apc15p"/>
    <property type="match status" value="1"/>
</dbReference>
<protein>
    <submittedName>
        <fullName evidence="2">Uncharacterized protein</fullName>
    </submittedName>
</protein>
<dbReference type="EMBL" id="CP002499">
    <property type="protein sequence ID" value="AET38874.1"/>
    <property type="molecule type" value="Genomic_DNA"/>
</dbReference>
<proteinExistence type="predicted"/>
<feature type="region of interest" description="Disordered" evidence="1">
    <location>
        <begin position="203"/>
        <end position="239"/>
    </location>
</feature>
<dbReference type="STRING" id="931890.G8JRV5"/>
<dbReference type="Proteomes" id="UP000006790">
    <property type="component" value="Chromosome 3"/>
</dbReference>
<dbReference type="OMA" id="YEENSQH"/>
<evidence type="ECO:0000313" key="2">
    <source>
        <dbReference type="EMBL" id="AET38874.1"/>
    </source>
</evidence>
<dbReference type="OrthoDB" id="4047136at2759"/>
<dbReference type="eggNOG" id="ENOG502S55R">
    <property type="taxonomic scope" value="Eukaryota"/>
</dbReference>
<keyword evidence="3" id="KW-1185">Reference proteome</keyword>
<gene>
    <name evidence="2" type="ordered locus">Ecym_3387</name>
</gene>
<dbReference type="GO" id="GO:0031145">
    <property type="term" value="P:anaphase-promoting complex-dependent catabolic process"/>
    <property type="evidence" value="ECO:0007669"/>
    <property type="project" value="InterPro"/>
</dbReference>
<accession>G8JRV5</accession>
<dbReference type="GO" id="GO:0005680">
    <property type="term" value="C:anaphase-promoting complex"/>
    <property type="evidence" value="ECO:0007669"/>
    <property type="project" value="InterPro"/>
</dbReference>
<dbReference type="RefSeq" id="XP_003645691.1">
    <property type="nucleotide sequence ID" value="XM_003645643.1"/>
</dbReference>